<feature type="compositionally biased region" description="Pro residues" evidence="1">
    <location>
        <begin position="166"/>
        <end position="176"/>
    </location>
</feature>
<evidence type="ECO:0000259" key="2">
    <source>
        <dbReference type="PROSITE" id="PS50222"/>
    </source>
</evidence>
<dbReference type="Gene3D" id="1.10.238.10">
    <property type="entry name" value="EF-hand"/>
    <property type="match status" value="1"/>
</dbReference>
<keyword evidence="4" id="KW-1185">Reference proteome</keyword>
<protein>
    <submittedName>
        <fullName evidence="3">EF-hand domain-containing protein</fullName>
    </submittedName>
</protein>
<dbReference type="Pfam" id="PF13202">
    <property type="entry name" value="EF-hand_5"/>
    <property type="match status" value="1"/>
</dbReference>
<comment type="caution">
    <text evidence="3">The sequence shown here is derived from an EMBL/GenBank/DDBJ whole genome shotgun (WGS) entry which is preliminary data.</text>
</comment>
<reference evidence="3 4" key="1">
    <citation type="submission" date="2023-03" db="EMBL/GenBank/DDBJ databases">
        <title>Paludisphaera mucosa sp. nov. a novel planctomycete from northern fen.</title>
        <authorList>
            <person name="Ivanova A."/>
        </authorList>
    </citation>
    <scope>NUCLEOTIDE SEQUENCE [LARGE SCALE GENOMIC DNA]</scope>
    <source>
        <strain evidence="3 4">Pla2</strain>
    </source>
</reference>
<feature type="region of interest" description="Disordered" evidence="1">
    <location>
        <begin position="157"/>
        <end position="186"/>
    </location>
</feature>
<accession>A0ABT6FB50</accession>
<organism evidence="3 4">
    <name type="scientific">Paludisphaera mucosa</name>
    <dbReference type="NCBI Taxonomy" id="3030827"/>
    <lineage>
        <taxon>Bacteria</taxon>
        <taxon>Pseudomonadati</taxon>
        <taxon>Planctomycetota</taxon>
        <taxon>Planctomycetia</taxon>
        <taxon>Isosphaerales</taxon>
        <taxon>Isosphaeraceae</taxon>
        <taxon>Paludisphaera</taxon>
    </lineage>
</organism>
<dbReference type="EMBL" id="JARRAG010000002">
    <property type="protein sequence ID" value="MDG3004784.1"/>
    <property type="molecule type" value="Genomic_DNA"/>
</dbReference>
<dbReference type="InterPro" id="IPR002048">
    <property type="entry name" value="EF_hand_dom"/>
</dbReference>
<feature type="domain" description="EF-hand" evidence="2">
    <location>
        <begin position="52"/>
        <end position="87"/>
    </location>
</feature>
<dbReference type="InterPro" id="IPR018247">
    <property type="entry name" value="EF_Hand_1_Ca_BS"/>
</dbReference>
<evidence type="ECO:0000313" key="4">
    <source>
        <dbReference type="Proteomes" id="UP001216907"/>
    </source>
</evidence>
<dbReference type="PROSITE" id="PS50222">
    <property type="entry name" value="EF_HAND_2"/>
    <property type="match status" value="1"/>
</dbReference>
<dbReference type="PROSITE" id="PS00018">
    <property type="entry name" value="EF_HAND_1"/>
    <property type="match status" value="1"/>
</dbReference>
<dbReference type="InterPro" id="IPR011992">
    <property type="entry name" value="EF-hand-dom_pair"/>
</dbReference>
<evidence type="ECO:0000313" key="3">
    <source>
        <dbReference type="EMBL" id="MDG3004784.1"/>
    </source>
</evidence>
<name>A0ABT6FB50_9BACT</name>
<feature type="region of interest" description="Disordered" evidence="1">
    <location>
        <begin position="83"/>
        <end position="119"/>
    </location>
</feature>
<dbReference type="SUPFAM" id="SSF47473">
    <property type="entry name" value="EF-hand"/>
    <property type="match status" value="1"/>
</dbReference>
<dbReference type="RefSeq" id="WP_277861136.1">
    <property type="nucleotide sequence ID" value="NZ_JARRAG010000002.1"/>
</dbReference>
<dbReference type="Proteomes" id="UP001216907">
    <property type="component" value="Unassembled WGS sequence"/>
</dbReference>
<gene>
    <name evidence="3" type="ORF">PZE19_13430</name>
</gene>
<proteinExistence type="predicted"/>
<sequence length="186" mass="19006">MIRFLIVAAAALAQGPPGGGPSLSKEADVQDVVARMTAFDKDGDGKLARGEVSDARLLGLFDRADADKDGAVTKAELTALAEAEHSDAPDFDFGPPPGGGPGFDGFPGAPPSRPGEVLSPPLRQALELTPEQRGKIDELQAKVDAALAEILTDAQKAELKAAARPGPGPGGPPPGRGPGRRRPGPR</sequence>
<evidence type="ECO:0000256" key="1">
    <source>
        <dbReference type="SAM" id="MobiDB-lite"/>
    </source>
</evidence>